<protein>
    <submittedName>
        <fullName evidence="1">Uncharacterized protein</fullName>
    </submittedName>
</protein>
<dbReference type="EMBL" id="DF143115">
    <property type="protein sequence ID" value="GAA51111.1"/>
    <property type="molecule type" value="Genomic_DNA"/>
</dbReference>
<proteinExistence type="predicted"/>
<dbReference type="Proteomes" id="UP000008909">
    <property type="component" value="Unassembled WGS sequence"/>
</dbReference>
<name>G7YDS7_CLOSI</name>
<accession>G7YDS7</accession>
<reference key="2">
    <citation type="submission" date="2011-10" db="EMBL/GenBank/DDBJ databases">
        <title>The genome and transcriptome sequence of Clonorchis sinensis provide insights into the carcinogenic liver fluke.</title>
        <authorList>
            <person name="Wang X."/>
            <person name="Huang Y."/>
            <person name="Chen W."/>
            <person name="Liu H."/>
            <person name="Guo L."/>
            <person name="Chen Y."/>
            <person name="Luo F."/>
            <person name="Zhou W."/>
            <person name="Sun J."/>
            <person name="Mao Q."/>
            <person name="Liang P."/>
            <person name="Zhou C."/>
            <person name="Tian Y."/>
            <person name="Men J."/>
            <person name="Lv X."/>
            <person name="Huang L."/>
            <person name="Zhou J."/>
            <person name="Hu Y."/>
            <person name="Li R."/>
            <person name="Zhang F."/>
            <person name="Lei H."/>
            <person name="Li X."/>
            <person name="Hu X."/>
            <person name="Liang C."/>
            <person name="Xu J."/>
            <person name="Wu Z."/>
            <person name="Yu X."/>
        </authorList>
    </citation>
    <scope>NUCLEOTIDE SEQUENCE</scope>
    <source>
        <strain>Henan</strain>
    </source>
</reference>
<gene>
    <name evidence="1" type="ORF">CLF_105599</name>
</gene>
<reference evidence="1" key="1">
    <citation type="journal article" date="2011" name="Genome Biol.">
        <title>The draft genome of the carcinogenic human liver fluke Clonorchis sinensis.</title>
        <authorList>
            <person name="Wang X."/>
            <person name="Chen W."/>
            <person name="Huang Y."/>
            <person name="Sun J."/>
            <person name="Men J."/>
            <person name="Liu H."/>
            <person name="Luo F."/>
            <person name="Guo L."/>
            <person name="Lv X."/>
            <person name="Deng C."/>
            <person name="Zhou C."/>
            <person name="Fan Y."/>
            <person name="Li X."/>
            <person name="Huang L."/>
            <person name="Hu Y."/>
            <person name="Liang C."/>
            <person name="Hu X."/>
            <person name="Xu J."/>
            <person name="Yu X."/>
        </authorList>
    </citation>
    <scope>NUCLEOTIDE SEQUENCE [LARGE SCALE GENOMIC DNA]</scope>
    <source>
        <strain evidence="1">Henan</strain>
    </source>
</reference>
<keyword evidence="2" id="KW-1185">Reference proteome</keyword>
<dbReference type="AlphaFoldDB" id="G7YDS7"/>
<sequence>MRRIKFSANVCPNSSIIIIIDSMTSVFNTDASLPYNHDLFESLIVKKRIKMDGKGNYCCLTTIIPSVAYSRKLRIYHMSEGYALVIPGNRGNIWLVVAFVGASSSSLSAVRTAYLSYSGRSCHSFVHQRIEKKQQLKMQVVAELTATTLSTHFLLRTSGNPVVVIVLSHRAKASLIDWIPVACRLCAVRLATFVKESLKGGVGLCLSYAPTAVCLQCPQRGYKFGRKISGGQRALKFLTINSQTQSLYQEKRPM</sequence>
<organism evidence="1 2">
    <name type="scientific">Clonorchis sinensis</name>
    <name type="common">Chinese liver fluke</name>
    <dbReference type="NCBI Taxonomy" id="79923"/>
    <lineage>
        <taxon>Eukaryota</taxon>
        <taxon>Metazoa</taxon>
        <taxon>Spiralia</taxon>
        <taxon>Lophotrochozoa</taxon>
        <taxon>Platyhelminthes</taxon>
        <taxon>Trematoda</taxon>
        <taxon>Digenea</taxon>
        <taxon>Opisthorchiida</taxon>
        <taxon>Opisthorchiata</taxon>
        <taxon>Opisthorchiidae</taxon>
        <taxon>Clonorchis</taxon>
    </lineage>
</organism>
<evidence type="ECO:0000313" key="2">
    <source>
        <dbReference type="Proteomes" id="UP000008909"/>
    </source>
</evidence>
<evidence type="ECO:0000313" key="1">
    <source>
        <dbReference type="EMBL" id="GAA51111.1"/>
    </source>
</evidence>